<dbReference type="RefSeq" id="WP_285672254.1">
    <property type="nucleotide sequence ID" value="NZ_BSYI01000019.1"/>
</dbReference>
<dbReference type="Pfam" id="PF03205">
    <property type="entry name" value="MobB"/>
    <property type="match status" value="1"/>
</dbReference>
<feature type="compositionally biased region" description="Basic and acidic residues" evidence="1">
    <location>
        <begin position="40"/>
        <end position="50"/>
    </location>
</feature>
<dbReference type="Proteomes" id="UP001239909">
    <property type="component" value="Unassembled WGS sequence"/>
</dbReference>
<dbReference type="InterPro" id="IPR052539">
    <property type="entry name" value="MGD_biosynthesis_adapter"/>
</dbReference>
<proteinExistence type="predicted"/>
<evidence type="ECO:0000256" key="1">
    <source>
        <dbReference type="SAM" id="MobiDB-lite"/>
    </source>
</evidence>
<dbReference type="PANTHER" id="PTHR40072">
    <property type="entry name" value="MOLYBDOPTERIN-GUANINE DINUCLEOTIDE BIOSYNTHESIS ADAPTER PROTEIN-RELATED"/>
    <property type="match status" value="1"/>
</dbReference>
<dbReference type="InterPro" id="IPR027417">
    <property type="entry name" value="P-loop_NTPase"/>
</dbReference>
<dbReference type="CDD" id="cd03116">
    <property type="entry name" value="MobB"/>
    <property type="match status" value="1"/>
</dbReference>
<dbReference type="EMBL" id="BSYI01000019">
    <property type="protein sequence ID" value="GMG83460.1"/>
    <property type="molecule type" value="Genomic_DNA"/>
</dbReference>
<evidence type="ECO:0000313" key="4">
    <source>
        <dbReference type="Proteomes" id="UP001239909"/>
    </source>
</evidence>
<dbReference type="InterPro" id="IPR004435">
    <property type="entry name" value="MobB_dom"/>
</dbReference>
<evidence type="ECO:0000259" key="2">
    <source>
        <dbReference type="Pfam" id="PF03205"/>
    </source>
</evidence>
<organism evidence="3 4">
    <name type="scientific">Paralimibaculum aggregatum</name>
    <dbReference type="NCBI Taxonomy" id="3036245"/>
    <lineage>
        <taxon>Bacteria</taxon>
        <taxon>Pseudomonadati</taxon>
        <taxon>Pseudomonadota</taxon>
        <taxon>Alphaproteobacteria</taxon>
        <taxon>Rhodobacterales</taxon>
        <taxon>Paracoccaceae</taxon>
        <taxon>Paralimibaculum</taxon>
    </lineage>
</organism>
<dbReference type="NCBIfam" id="TIGR00176">
    <property type="entry name" value="mobB"/>
    <property type="match status" value="1"/>
</dbReference>
<dbReference type="SUPFAM" id="SSF52540">
    <property type="entry name" value="P-loop containing nucleoside triphosphate hydrolases"/>
    <property type="match status" value="1"/>
</dbReference>
<dbReference type="PANTHER" id="PTHR40072:SF1">
    <property type="entry name" value="MOLYBDOPTERIN-GUANINE DINUCLEOTIDE BIOSYNTHESIS ADAPTER PROTEIN"/>
    <property type="match status" value="1"/>
</dbReference>
<sequence length="169" mass="18642">MKVYGVIGWKNAGKTTLVERLVAELTARGYSVSTLKHTHHGVDVDRPGKDSRRHRDAGAHQVILASSARWALMTELREAPEPRLEDLITHLDPVDLVIVEGWKRDSHPKIEAWRAETGQPLIARDDPTVRAIATNDAPAAVQPVIGLDDIPAIAEFVLADLGMAERRRA</sequence>
<protein>
    <recommendedName>
        <fullName evidence="2">Molybdopterin-guanine dinucleotide biosynthesis protein B (MobB) domain-containing protein</fullName>
    </recommendedName>
</protein>
<name>A0ABQ6LJM0_9RHOB</name>
<accession>A0ABQ6LJM0</accession>
<feature type="domain" description="Molybdopterin-guanine dinucleotide biosynthesis protein B (MobB)" evidence="2">
    <location>
        <begin position="4"/>
        <end position="134"/>
    </location>
</feature>
<dbReference type="Gene3D" id="3.40.50.300">
    <property type="entry name" value="P-loop containing nucleotide triphosphate hydrolases"/>
    <property type="match status" value="1"/>
</dbReference>
<gene>
    <name evidence="3" type="ORF">LNKW23_26730</name>
</gene>
<evidence type="ECO:0000313" key="3">
    <source>
        <dbReference type="EMBL" id="GMG83460.1"/>
    </source>
</evidence>
<keyword evidence="4" id="KW-1185">Reference proteome</keyword>
<reference evidence="3 4" key="1">
    <citation type="submission" date="2023-04" db="EMBL/GenBank/DDBJ databases">
        <title>Marinoamorphus aggregata gen. nov., sp. Nov., isolate from tissue of brittle star Ophioplocus japonicus.</title>
        <authorList>
            <person name="Kawano K."/>
            <person name="Sawayama S."/>
            <person name="Nakagawa S."/>
        </authorList>
    </citation>
    <scope>NUCLEOTIDE SEQUENCE [LARGE SCALE GENOMIC DNA]</scope>
    <source>
        <strain evidence="3 4">NKW23</strain>
    </source>
</reference>
<feature type="region of interest" description="Disordered" evidence="1">
    <location>
        <begin position="38"/>
        <end position="57"/>
    </location>
</feature>
<comment type="caution">
    <text evidence="3">The sequence shown here is derived from an EMBL/GenBank/DDBJ whole genome shotgun (WGS) entry which is preliminary data.</text>
</comment>